<dbReference type="KEGG" id="pbn:PADG_02398"/>
<protein>
    <submittedName>
        <fullName evidence="1">Uncharacterized protein</fullName>
    </submittedName>
</protein>
<evidence type="ECO:0000313" key="2">
    <source>
        <dbReference type="Proteomes" id="UP000001628"/>
    </source>
</evidence>
<organism evidence="1 2">
    <name type="scientific">Paracoccidioides brasiliensis (strain Pb18)</name>
    <dbReference type="NCBI Taxonomy" id="502780"/>
    <lineage>
        <taxon>Eukaryota</taxon>
        <taxon>Fungi</taxon>
        <taxon>Dikarya</taxon>
        <taxon>Ascomycota</taxon>
        <taxon>Pezizomycotina</taxon>
        <taxon>Eurotiomycetes</taxon>
        <taxon>Eurotiomycetidae</taxon>
        <taxon>Onygenales</taxon>
        <taxon>Ajellomycetaceae</taxon>
        <taxon>Paracoccidioides</taxon>
    </lineage>
</organism>
<dbReference type="HOGENOM" id="CLU_1461765_0_0_1"/>
<proteinExistence type="predicted"/>
<evidence type="ECO:0000313" key="1">
    <source>
        <dbReference type="EMBL" id="EEH46300.2"/>
    </source>
</evidence>
<dbReference type="EMBL" id="KN275959">
    <property type="protein sequence ID" value="EEH46300.2"/>
    <property type="molecule type" value="Genomic_DNA"/>
</dbReference>
<accession>C1G5E3</accession>
<dbReference type="RefSeq" id="XP_010757970.1">
    <property type="nucleotide sequence ID" value="XM_010759668.1"/>
</dbReference>
<dbReference type="InParanoid" id="C1G5E3"/>
<name>C1G5E3_PARBD</name>
<gene>
    <name evidence="1" type="ORF">PADG_02398</name>
</gene>
<reference evidence="1 2" key="1">
    <citation type="journal article" date="2011" name="PLoS Genet.">
        <title>Comparative genomic analysis of human fungal pathogens causing paracoccidioidomycosis.</title>
        <authorList>
            <person name="Desjardins C.A."/>
            <person name="Champion M.D."/>
            <person name="Holder J.W."/>
            <person name="Muszewska A."/>
            <person name="Goldberg J."/>
            <person name="Bailao A.M."/>
            <person name="Brigido M.M."/>
            <person name="Ferreira M.E."/>
            <person name="Garcia A.M."/>
            <person name="Grynberg M."/>
            <person name="Gujja S."/>
            <person name="Heiman D.I."/>
            <person name="Henn M.R."/>
            <person name="Kodira C.D."/>
            <person name="Leon-Narvaez H."/>
            <person name="Longo L.V."/>
            <person name="Ma L.J."/>
            <person name="Malavazi I."/>
            <person name="Matsuo A.L."/>
            <person name="Morais F.V."/>
            <person name="Pereira M."/>
            <person name="Rodriguez-Brito S."/>
            <person name="Sakthikumar S."/>
            <person name="Salem-Izacc S.M."/>
            <person name="Sykes S.M."/>
            <person name="Teixeira M.M."/>
            <person name="Vallejo M.C."/>
            <person name="Walter M.E."/>
            <person name="Yandava C."/>
            <person name="Young S."/>
            <person name="Zeng Q."/>
            <person name="Zucker J."/>
            <person name="Felipe M.S."/>
            <person name="Goldman G.H."/>
            <person name="Haas B.J."/>
            <person name="McEwen J.G."/>
            <person name="Nino-Vega G."/>
            <person name="Puccia R."/>
            <person name="San-Blas G."/>
            <person name="Soares C.M."/>
            <person name="Birren B.W."/>
            <person name="Cuomo C.A."/>
        </authorList>
    </citation>
    <scope>NUCLEOTIDE SEQUENCE [LARGE SCALE GENOMIC DNA]</scope>
    <source>
        <strain evidence="1 2">Pb18</strain>
    </source>
</reference>
<dbReference type="AlphaFoldDB" id="C1G5E3"/>
<dbReference type="eggNOG" id="ENOG502RR1P">
    <property type="taxonomic scope" value="Eukaryota"/>
</dbReference>
<dbReference type="GeneID" id="22581881"/>
<keyword evidence="2" id="KW-1185">Reference proteome</keyword>
<dbReference type="VEuPathDB" id="FungiDB:PADG_02398"/>
<dbReference type="Proteomes" id="UP000001628">
    <property type="component" value="Unassembled WGS sequence"/>
</dbReference>
<sequence>MAGAYVPGVPGPGELAFPAQVTLEARMDAQTSRCTLEAEQHVMGLIISQRAAGRKQMVKLCRLQTWRARRVLDYAGSMVQPPSHGKLWEDLGKHCMERFHVLVSKVEKFATLLKETLNKSSYSYNVYMHGSSVSRSGSKNPASKLHISPCFWQLSFIFTPGSSTPQLPAPVDDWSLQHRIQSFDD</sequence>